<evidence type="ECO:0000313" key="2">
    <source>
        <dbReference type="EMBL" id="KUM56336.1"/>
    </source>
</evidence>
<dbReference type="PANTHER" id="PTHR36102:SF5">
    <property type="entry name" value="YDR124W-LIKE HELICAL BUNDLE DOMAIN-CONTAINING PROTEIN"/>
    <property type="match status" value="1"/>
</dbReference>
<dbReference type="STRING" id="48697.A0A101M973"/>
<protein>
    <submittedName>
        <fullName evidence="2">Uncharacterized protein</fullName>
    </submittedName>
</protein>
<evidence type="ECO:0000313" key="3">
    <source>
        <dbReference type="Proteomes" id="UP000055045"/>
    </source>
</evidence>
<comment type="caution">
    <text evidence="2">The sequence shown here is derived from an EMBL/GenBank/DDBJ whole genome shotgun (WGS) entry which is preliminary data.</text>
</comment>
<organism evidence="2 3">
    <name type="scientific">Penicillium freii</name>
    <dbReference type="NCBI Taxonomy" id="48697"/>
    <lineage>
        <taxon>Eukaryota</taxon>
        <taxon>Fungi</taxon>
        <taxon>Dikarya</taxon>
        <taxon>Ascomycota</taxon>
        <taxon>Pezizomycotina</taxon>
        <taxon>Eurotiomycetes</taxon>
        <taxon>Eurotiomycetidae</taxon>
        <taxon>Eurotiales</taxon>
        <taxon>Aspergillaceae</taxon>
        <taxon>Penicillium</taxon>
    </lineage>
</organism>
<feature type="compositionally biased region" description="Basic and acidic residues" evidence="1">
    <location>
        <begin position="92"/>
        <end position="105"/>
    </location>
</feature>
<evidence type="ECO:0000256" key="1">
    <source>
        <dbReference type="SAM" id="MobiDB-lite"/>
    </source>
</evidence>
<name>A0A101M973_PENFR</name>
<dbReference type="InterPro" id="IPR021264">
    <property type="entry name" value="AFUB_079030/YDR124W-like"/>
</dbReference>
<dbReference type="PANTHER" id="PTHR36102">
    <property type="entry name" value="CHROMOSOME 10, WHOLE GENOME SHOTGUN SEQUENCE"/>
    <property type="match status" value="1"/>
</dbReference>
<dbReference type="AlphaFoldDB" id="A0A101M973"/>
<dbReference type="EMBL" id="LLXE01000505">
    <property type="protein sequence ID" value="KUM56336.1"/>
    <property type="molecule type" value="Genomic_DNA"/>
</dbReference>
<proteinExistence type="predicted"/>
<reference evidence="2 3" key="1">
    <citation type="submission" date="2015-10" db="EMBL/GenBank/DDBJ databases">
        <title>Genome sequencing of Penicillium freii.</title>
        <authorList>
            <person name="Nguyen H.D."/>
            <person name="Visagie C.M."/>
            <person name="Seifert K.A."/>
        </authorList>
    </citation>
    <scope>NUCLEOTIDE SEQUENCE [LARGE SCALE GENOMIC DNA]</scope>
    <source>
        <strain evidence="2 3">DAOM 242723</strain>
    </source>
</reference>
<sequence length="184" mass="20686">MKKEDRIELFIHIIYNLGGYGLTADKLKEIATVATQNLGDPNDIKSIYEVLRVRKMEEQFERDEIGANTFIYVKRPSAEGNKECVSTNEAPAVKEERDQGIEKDFPPASDYATPDSSSTLLKFEDVDSFLTFTQGTYGIGTDTNFYGSSMTALSDMGFYNPTNQEPVFIERNGLPGYYNQDLLS</sequence>
<accession>A0A101M973</accession>
<feature type="region of interest" description="Disordered" evidence="1">
    <location>
        <begin position="83"/>
        <end position="113"/>
    </location>
</feature>
<gene>
    <name evidence="2" type="ORF">ACN42_g10877</name>
</gene>
<dbReference type="Proteomes" id="UP000055045">
    <property type="component" value="Unassembled WGS sequence"/>
</dbReference>
<keyword evidence="3" id="KW-1185">Reference proteome</keyword>